<feature type="transmembrane region" description="Helical" evidence="1">
    <location>
        <begin position="122"/>
        <end position="140"/>
    </location>
</feature>
<feature type="transmembrane region" description="Helical" evidence="1">
    <location>
        <begin position="97"/>
        <end position="116"/>
    </location>
</feature>
<evidence type="ECO:0000313" key="3">
    <source>
        <dbReference type="Proteomes" id="UP000451471"/>
    </source>
</evidence>
<sequence>MSIHPPTTDRVSTPASTPKHWYTPLGYAVGTTVTLTAFAYVVALTGGETAAAARETGQLLFAVVSLVGLAVYPALFKDALHLSERPTEWRPAWKAHMSFGLLIPLAVFVVASVQFPARAGELAFLSHAAAATVVSYTYLYRRHRTVGLRSSTGRMAHSNS</sequence>
<keyword evidence="3" id="KW-1185">Reference proteome</keyword>
<reference evidence="2 3" key="1">
    <citation type="submission" date="2019-12" db="EMBL/GenBank/DDBJ databases">
        <title>Halocatena pleomorpha gen. nov. sp. nov., an extremely halophilic archaeon of family Halobacteriaceae isolated from saltpan soil.</title>
        <authorList>
            <person name="Pal Y."/>
            <person name="Verma A."/>
            <person name="Krishnamurthi S."/>
            <person name="Kumar P."/>
        </authorList>
    </citation>
    <scope>NUCLEOTIDE SEQUENCE [LARGE SCALE GENOMIC DNA]</scope>
    <source>
        <strain evidence="2 3">JCM 16495</strain>
    </source>
</reference>
<protein>
    <recommendedName>
        <fullName evidence="4">DUF2231 domain-containing protein</fullName>
    </recommendedName>
</protein>
<evidence type="ECO:0000313" key="2">
    <source>
        <dbReference type="EMBL" id="MWG33585.1"/>
    </source>
</evidence>
<keyword evidence="1" id="KW-0472">Membrane</keyword>
<evidence type="ECO:0000256" key="1">
    <source>
        <dbReference type="SAM" id="Phobius"/>
    </source>
</evidence>
<proteinExistence type="predicted"/>
<evidence type="ECO:0008006" key="4">
    <source>
        <dbReference type="Google" id="ProtNLM"/>
    </source>
</evidence>
<keyword evidence="1" id="KW-0812">Transmembrane</keyword>
<gene>
    <name evidence="2" type="ORF">GQS65_03605</name>
</gene>
<dbReference type="Proteomes" id="UP000451471">
    <property type="component" value="Unassembled WGS sequence"/>
</dbReference>
<dbReference type="EMBL" id="WSZK01000008">
    <property type="protein sequence ID" value="MWG33585.1"/>
    <property type="molecule type" value="Genomic_DNA"/>
</dbReference>
<feature type="transmembrane region" description="Helical" evidence="1">
    <location>
        <begin position="21"/>
        <end position="44"/>
    </location>
</feature>
<organism evidence="2 3">
    <name type="scientific">Halomarina oriensis</name>
    <dbReference type="NCBI Taxonomy" id="671145"/>
    <lineage>
        <taxon>Archaea</taxon>
        <taxon>Methanobacteriati</taxon>
        <taxon>Methanobacteriota</taxon>
        <taxon>Stenosarchaea group</taxon>
        <taxon>Halobacteria</taxon>
        <taxon>Halobacteriales</taxon>
        <taxon>Natronomonadaceae</taxon>
        <taxon>Halomarina</taxon>
    </lineage>
</organism>
<keyword evidence="1" id="KW-1133">Transmembrane helix</keyword>
<accession>A0A6B0GN89</accession>
<dbReference type="AlphaFoldDB" id="A0A6B0GN89"/>
<comment type="caution">
    <text evidence="2">The sequence shown here is derived from an EMBL/GenBank/DDBJ whole genome shotgun (WGS) entry which is preliminary data.</text>
</comment>
<dbReference type="RefSeq" id="WP_158203308.1">
    <property type="nucleotide sequence ID" value="NZ_WSZK01000008.1"/>
</dbReference>
<feature type="transmembrane region" description="Helical" evidence="1">
    <location>
        <begin position="56"/>
        <end position="76"/>
    </location>
</feature>
<name>A0A6B0GN89_9EURY</name>